<dbReference type="InterPro" id="IPR001005">
    <property type="entry name" value="SANT/Myb"/>
</dbReference>
<dbReference type="PROSITE" id="PS50014">
    <property type="entry name" value="BROMODOMAIN_2"/>
    <property type="match status" value="1"/>
</dbReference>
<dbReference type="SUPFAM" id="SSF46689">
    <property type="entry name" value="Homeodomain-like"/>
    <property type="match status" value="1"/>
</dbReference>
<feature type="compositionally biased region" description="Acidic residues" evidence="3">
    <location>
        <begin position="576"/>
        <end position="591"/>
    </location>
</feature>
<evidence type="ECO:0000259" key="5">
    <source>
        <dbReference type="PROSITE" id="PS50090"/>
    </source>
</evidence>
<dbReference type="SMART" id="SM00297">
    <property type="entry name" value="BROMO"/>
    <property type="match status" value="1"/>
</dbReference>
<feature type="compositionally biased region" description="Basic and acidic residues" evidence="3">
    <location>
        <begin position="232"/>
        <end position="246"/>
    </location>
</feature>
<dbReference type="Gene3D" id="1.10.10.60">
    <property type="entry name" value="Homeodomain-like"/>
    <property type="match status" value="1"/>
</dbReference>
<feature type="compositionally biased region" description="Basic and acidic residues" evidence="3">
    <location>
        <begin position="121"/>
        <end position="138"/>
    </location>
</feature>
<evidence type="ECO:0000256" key="2">
    <source>
        <dbReference type="PROSITE-ProRule" id="PRU00035"/>
    </source>
</evidence>
<feature type="compositionally biased region" description="Basic and acidic residues" evidence="3">
    <location>
        <begin position="643"/>
        <end position="652"/>
    </location>
</feature>
<feature type="compositionally biased region" description="Basic and acidic residues" evidence="3">
    <location>
        <begin position="465"/>
        <end position="484"/>
    </location>
</feature>
<feature type="compositionally biased region" description="Basic and acidic residues" evidence="3">
    <location>
        <begin position="534"/>
        <end position="551"/>
    </location>
</feature>
<feature type="compositionally biased region" description="Polar residues" evidence="3">
    <location>
        <begin position="162"/>
        <end position="178"/>
    </location>
</feature>
<feature type="compositionally biased region" description="Low complexity" evidence="3">
    <location>
        <begin position="608"/>
        <end position="622"/>
    </location>
</feature>
<feature type="domain" description="Myb-like" evidence="5">
    <location>
        <begin position="15"/>
        <end position="65"/>
    </location>
</feature>
<dbReference type="EMBL" id="JAJSOW010000003">
    <property type="protein sequence ID" value="KAI9194570.1"/>
    <property type="molecule type" value="Genomic_DNA"/>
</dbReference>
<dbReference type="PROSITE" id="PS50090">
    <property type="entry name" value="MYB_LIKE"/>
    <property type="match status" value="1"/>
</dbReference>
<dbReference type="InterPro" id="IPR001487">
    <property type="entry name" value="Bromodomain"/>
</dbReference>
<evidence type="ECO:0000256" key="3">
    <source>
        <dbReference type="SAM" id="MobiDB-lite"/>
    </source>
</evidence>
<proteinExistence type="predicted"/>
<dbReference type="SMART" id="SM00717">
    <property type="entry name" value="SANT"/>
    <property type="match status" value="1"/>
</dbReference>
<dbReference type="PANTHER" id="PTHR37888">
    <property type="entry name" value="DNA-BINDING BROMODOMAIN-CONTAINING PROTEIN"/>
    <property type="match status" value="1"/>
</dbReference>
<dbReference type="Proteomes" id="UP001064489">
    <property type="component" value="Chromosome 1"/>
</dbReference>
<feature type="region of interest" description="Disordered" evidence="3">
    <location>
        <begin position="121"/>
        <end position="289"/>
    </location>
</feature>
<evidence type="ECO:0008006" key="8">
    <source>
        <dbReference type="Google" id="ProtNLM"/>
    </source>
</evidence>
<feature type="compositionally biased region" description="Low complexity" evidence="3">
    <location>
        <begin position="270"/>
        <end position="289"/>
    </location>
</feature>
<dbReference type="SUPFAM" id="SSF47370">
    <property type="entry name" value="Bromodomain"/>
    <property type="match status" value="1"/>
</dbReference>
<feature type="compositionally biased region" description="Low complexity" evidence="3">
    <location>
        <begin position="503"/>
        <end position="518"/>
    </location>
</feature>
<evidence type="ECO:0000313" key="6">
    <source>
        <dbReference type="EMBL" id="KAI9194570.1"/>
    </source>
</evidence>
<feature type="compositionally biased region" description="Polar residues" evidence="3">
    <location>
        <begin position="212"/>
        <end position="223"/>
    </location>
</feature>
<dbReference type="InterPro" id="IPR036427">
    <property type="entry name" value="Bromodomain-like_sf"/>
</dbReference>
<protein>
    <recommendedName>
        <fullName evidence="8">Bromo domain-containing protein</fullName>
    </recommendedName>
</protein>
<accession>A0AAD5JDK1</accession>
<reference evidence="6" key="2">
    <citation type="submission" date="2023-02" db="EMBL/GenBank/DDBJ databases">
        <authorList>
            <person name="Swenson N.G."/>
            <person name="Wegrzyn J.L."/>
            <person name="Mcevoy S.L."/>
        </authorList>
    </citation>
    <scope>NUCLEOTIDE SEQUENCE</scope>
    <source>
        <strain evidence="6">91603</strain>
        <tissue evidence="6">Leaf</tissue>
    </source>
</reference>
<comment type="caution">
    <text evidence="6">The sequence shown here is derived from an EMBL/GenBank/DDBJ whole genome shotgun (WGS) entry which is preliminary data.</text>
</comment>
<dbReference type="InterPro" id="IPR009057">
    <property type="entry name" value="Homeodomain-like_sf"/>
</dbReference>
<feature type="region of interest" description="Disordered" evidence="3">
    <location>
        <begin position="418"/>
        <end position="747"/>
    </location>
</feature>
<dbReference type="Gene3D" id="1.20.920.10">
    <property type="entry name" value="Bromodomain-like"/>
    <property type="match status" value="1"/>
</dbReference>
<feature type="compositionally biased region" description="Basic and acidic residues" evidence="3">
    <location>
        <begin position="418"/>
        <end position="431"/>
    </location>
</feature>
<name>A0AAD5JDK1_ACENE</name>
<dbReference type="PANTHER" id="PTHR37888:SF8">
    <property type="entry name" value="HISTONE-LYSINE N-METHYLTRANSFERASE, H3 LYSINE-79 SPECIFIC-LIKE"/>
    <property type="match status" value="1"/>
</dbReference>
<dbReference type="CDD" id="cd00167">
    <property type="entry name" value="SANT"/>
    <property type="match status" value="1"/>
</dbReference>
<dbReference type="CDD" id="cd04369">
    <property type="entry name" value="Bromodomain"/>
    <property type="match status" value="1"/>
</dbReference>
<organism evidence="6 7">
    <name type="scientific">Acer negundo</name>
    <name type="common">Box elder</name>
    <dbReference type="NCBI Taxonomy" id="4023"/>
    <lineage>
        <taxon>Eukaryota</taxon>
        <taxon>Viridiplantae</taxon>
        <taxon>Streptophyta</taxon>
        <taxon>Embryophyta</taxon>
        <taxon>Tracheophyta</taxon>
        <taxon>Spermatophyta</taxon>
        <taxon>Magnoliopsida</taxon>
        <taxon>eudicotyledons</taxon>
        <taxon>Gunneridae</taxon>
        <taxon>Pentapetalae</taxon>
        <taxon>rosids</taxon>
        <taxon>malvids</taxon>
        <taxon>Sapindales</taxon>
        <taxon>Sapindaceae</taxon>
        <taxon>Hippocastanoideae</taxon>
        <taxon>Acereae</taxon>
        <taxon>Acer</taxon>
    </lineage>
</organism>
<gene>
    <name evidence="6" type="ORF">LWI28_007203</name>
</gene>
<keyword evidence="7" id="KW-1185">Reference proteome</keyword>
<evidence type="ECO:0000259" key="4">
    <source>
        <dbReference type="PROSITE" id="PS50014"/>
    </source>
</evidence>
<dbReference type="Pfam" id="PF00439">
    <property type="entry name" value="Bromodomain"/>
    <property type="match status" value="1"/>
</dbReference>
<sequence length="747" mass="83573">MAREQETTTAAAQWWGTLEELLLACAVNRHGTKSWDSIAMEVQTRSSTLSSLTPQTCKDKFHDLTRRFGFTATSQNDAELGTGFLVDQLRRIRVQELRDEVQRCDVSIVSLETKVKRLEEDRERNGKAVADLERETKASPEIVAGKSSAVEANSDERDNRSFNESNSTTQKAEMTTNKKQNDNVLVAEENEPIVKPEPEAETEPVSGEPDRNWSSNGKLNGTGNIKDDDENDKTTSDGKAGSDNKNKTSGAGGLSESNELWDESKGEGRVAAASKQSSDVQSSASLSKTVQRRSCVGGAAGCSSSEEVSPATKKVLAVKSEPLVRLLGMIRSHRLGSHFERRLRSQESERYKRLVRQHIDLRTIESRLNRGLYSNCFQRFYRDLLLLFNNFIIFFRKTSQEHAAAQQLRALVIKEMTDKLQKPKPKPKPEPELPPVSLSKPNRASTIMVVCGTRRSEKARKRGGDKKEREVEEKPKVVNEKKVDGNSLLGNEDKGVKKKISNERSVSGRRNSRSSSSNKGGGEAKHLYGNNELSSHDGVDAKLDNKKEISARKKQGAASFLRRMKQNSPKKVAVKEEEEDDDDDDSDEDESKDSRVEEHERKDRRGRNNNSNKNSNSNSNSNIKRDVRRERVTRSSSNLKGRGGGEREESGRSGRKAVGRPTKRPAAKRGRDNGESEVGGGKSARKRTRSSRDPPLKGRRRSTSRPRHRRRCNLRSLVRGCSEEAVAGKEDRRLGRVSGRGGRRRRW</sequence>
<feature type="compositionally biased region" description="Basic and acidic residues" evidence="3">
    <location>
        <begin position="623"/>
        <end position="633"/>
    </location>
</feature>
<feature type="compositionally biased region" description="Basic residues" evidence="3">
    <location>
        <begin position="697"/>
        <end position="713"/>
    </location>
</feature>
<feature type="domain" description="Bromo" evidence="4">
    <location>
        <begin position="331"/>
        <end position="402"/>
    </location>
</feature>
<feature type="compositionally biased region" description="Basic residues" evidence="3">
    <location>
        <begin position="653"/>
        <end position="668"/>
    </location>
</feature>
<keyword evidence="1 2" id="KW-0103">Bromodomain</keyword>
<dbReference type="AlphaFoldDB" id="A0AAD5JDK1"/>
<evidence type="ECO:0000256" key="1">
    <source>
        <dbReference type="ARBA" id="ARBA00023117"/>
    </source>
</evidence>
<evidence type="ECO:0000313" key="7">
    <source>
        <dbReference type="Proteomes" id="UP001064489"/>
    </source>
</evidence>
<feature type="compositionally biased region" description="Basic and acidic residues" evidence="3">
    <location>
        <begin position="592"/>
        <end position="603"/>
    </location>
</feature>
<reference evidence="6" key="1">
    <citation type="journal article" date="2022" name="Plant J.">
        <title>Strategies of tolerance reflected in two North American maple genomes.</title>
        <authorList>
            <person name="McEvoy S.L."/>
            <person name="Sezen U.U."/>
            <person name="Trouern-Trend A."/>
            <person name="McMahon S.M."/>
            <person name="Schaberg P.G."/>
            <person name="Yang J."/>
            <person name="Wegrzyn J.L."/>
            <person name="Swenson N.G."/>
        </authorList>
    </citation>
    <scope>NUCLEOTIDE SEQUENCE</scope>
    <source>
        <strain evidence="6">91603</strain>
    </source>
</reference>